<protein>
    <submittedName>
        <fullName evidence="1">Uncharacterized protein</fullName>
    </submittedName>
</protein>
<dbReference type="EMBL" id="SOFF01000031">
    <property type="protein sequence ID" value="TFB88481.1"/>
    <property type="molecule type" value="Genomic_DNA"/>
</dbReference>
<evidence type="ECO:0000313" key="2">
    <source>
        <dbReference type="Proteomes" id="UP000297654"/>
    </source>
</evidence>
<reference evidence="1 2" key="1">
    <citation type="submission" date="2019-03" db="EMBL/GenBank/DDBJ databases">
        <title>Genomics of glacier-inhabiting Cryobacterium strains.</title>
        <authorList>
            <person name="Liu Q."/>
            <person name="Xin Y.-H."/>
        </authorList>
    </citation>
    <scope>NUCLEOTIDE SEQUENCE [LARGE SCALE GENOMIC DNA]</scope>
    <source>
        <strain evidence="1 2">Hh15</strain>
    </source>
</reference>
<evidence type="ECO:0000313" key="1">
    <source>
        <dbReference type="EMBL" id="TFB88481.1"/>
    </source>
</evidence>
<name>A0A1H8ADJ6_9MICO</name>
<comment type="caution">
    <text evidence="1">The sequence shown here is derived from an EMBL/GenBank/DDBJ whole genome shotgun (WGS) entry which is preliminary data.</text>
</comment>
<accession>A0A1H8ADJ6</accession>
<proteinExistence type="predicted"/>
<keyword evidence="2" id="KW-1185">Reference proteome</keyword>
<dbReference type="STRING" id="1424661.SAMN05216281_101138"/>
<organism evidence="1 2">
    <name type="scientific">Cryobacterium luteum</name>
    <dbReference type="NCBI Taxonomy" id="1424661"/>
    <lineage>
        <taxon>Bacteria</taxon>
        <taxon>Bacillati</taxon>
        <taxon>Actinomycetota</taxon>
        <taxon>Actinomycetes</taxon>
        <taxon>Micrococcales</taxon>
        <taxon>Microbacteriaceae</taxon>
        <taxon>Cryobacterium</taxon>
    </lineage>
</organism>
<dbReference type="RefSeq" id="WP_092106243.1">
    <property type="nucleotide sequence ID" value="NZ_FOCN01000001.1"/>
</dbReference>
<gene>
    <name evidence="1" type="ORF">E3O10_11790</name>
</gene>
<dbReference type="OrthoDB" id="5070666at2"/>
<sequence length="59" mass="6320">MTDVLQDRCTPLAEPVVALMQRVIESQGNAKVLPPVVSLIGPVPLARPRDRPASTTLTT</sequence>
<dbReference type="AlphaFoldDB" id="A0A1H8ADJ6"/>
<dbReference type="Proteomes" id="UP000297654">
    <property type="component" value="Unassembled WGS sequence"/>
</dbReference>